<gene>
    <name evidence="2" type="primary">mlaD</name>
    <name evidence="2" type="ORF">XINFAN_03281</name>
</gene>
<feature type="domain" description="Mce/MlaD" evidence="1">
    <location>
        <begin position="38"/>
        <end position="115"/>
    </location>
</feature>
<sequence>MSRSVAEIATGAVVLALAAGFAFYAASGAGIGPGGGKTYPLTASFRAVDGIRAGSDVRLAGLKVGTITSLKLNPDTFFADATIAMQDGILLPADSAILISQDGLLGGNYVEILPGGALETLAPGEEIEDTQGSVSLISLLMKFVGGEGGSPSGESGG</sequence>
<dbReference type="GO" id="GO:0005548">
    <property type="term" value="F:phospholipid transporter activity"/>
    <property type="evidence" value="ECO:0007669"/>
    <property type="project" value="TreeGrafter"/>
</dbReference>
<dbReference type="GO" id="GO:0005543">
    <property type="term" value="F:phospholipid binding"/>
    <property type="evidence" value="ECO:0007669"/>
    <property type="project" value="TreeGrafter"/>
</dbReference>
<dbReference type="EMBL" id="UXAW01000090">
    <property type="protein sequence ID" value="VDC32031.1"/>
    <property type="molecule type" value="Genomic_DNA"/>
</dbReference>
<name>A0A3P5XK27_9RHOB</name>
<dbReference type="PANTHER" id="PTHR33371:SF4">
    <property type="entry name" value="INTERMEMBRANE PHOSPHOLIPID TRANSPORT SYSTEM BINDING PROTEIN MLAD"/>
    <property type="match status" value="1"/>
</dbReference>
<reference evidence="2 3" key="1">
    <citation type="submission" date="2018-11" db="EMBL/GenBank/DDBJ databases">
        <authorList>
            <person name="Criscuolo A."/>
        </authorList>
    </citation>
    <scope>NUCLEOTIDE SEQUENCE [LARGE SCALE GENOMIC DNA]</scope>
    <source>
        <strain evidence="2">ACIP111625</strain>
    </source>
</reference>
<dbReference type="PANTHER" id="PTHR33371">
    <property type="entry name" value="INTERMEMBRANE PHOSPHOLIPID TRANSPORT SYSTEM BINDING PROTEIN MLAD-RELATED"/>
    <property type="match status" value="1"/>
</dbReference>
<dbReference type="RefSeq" id="WP_124087984.1">
    <property type="nucleotide sequence ID" value="NZ_UXAW01000090.1"/>
</dbReference>
<dbReference type="InterPro" id="IPR052336">
    <property type="entry name" value="MlaD_Phospholipid_Transporter"/>
</dbReference>
<proteinExistence type="predicted"/>
<dbReference type="Pfam" id="PF02470">
    <property type="entry name" value="MlaD"/>
    <property type="match status" value="1"/>
</dbReference>
<dbReference type="InterPro" id="IPR003399">
    <property type="entry name" value="Mce/MlaD"/>
</dbReference>
<keyword evidence="3" id="KW-1185">Reference proteome</keyword>
<organism evidence="2 3">
    <name type="scientific">Pseudogemmobacter humi</name>
    <dbReference type="NCBI Taxonomy" id="2483812"/>
    <lineage>
        <taxon>Bacteria</taxon>
        <taxon>Pseudomonadati</taxon>
        <taxon>Pseudomonadota</taxon>
        <taxon>Alphaproteobacteria</taxon>
        <taxon>Rhodobacterales</taxon>
        <taxon>Paracoccaceae</taxon>
        <taxon>Pseudogemmobacter</taxon>
    </lineage>
</organism>
<dbReference type="AlphaFoldDB" id="A0A3P5XK27"/>
<dbReference type="Proteomes" id="UP000277498">
    <property type="component" value="Unassembled WGS sequence"/>
</dbReference>
<accession>A0A3P5XK27</accession>
<evidence type="ECO:0000313" key="2">
    <source>
        <dbReference type="EMBL" id="VDC32031.1"/>
    </source>
</evidence>
<dbReference type="InterPro" id="IPR030970">
    <property type="entry name" value="ABC_MlaD"/>
</dbReference>
<dbReference type="NCBIfam" id="TIGR04430">
    <property type="entry name" value="OM_asym_MlaD"/>
    <property type="match status" value="1"/>
</dbReference>
<protein>
    <submittedName>
        <fullName evidence="2">Putative phospholipid ABC transporter-binding protein MlaD</fullName>
    </submittedName>
</protein>
<dbReference type="OrthoDB" id="7164001at2"/>
<evidence type="ECO:0000313" key="3">
    <source>
        <dbReference type="Proteomes" id="UP000277498"/>
    </source>
</evidence>
<evidence type="ECO:0000259" key="1">
    <source>
        <dbReference type="Pfam" id="PF02470"/>
    </source>
</evidence>